<dbReference type="FunFam" id="3.30.300.70:FF:000001">
    <property type="entry name" value="Ribosome maturation factor RimP"/>
    <property type="match status" value="1"/>
</dbReference>
<dbReference type="GO" id="GO:0006412">
    <property type="term" value="P:translation"/>
    <property type="evidence" value="ECO:0007669"/>
    <property type="project" value="TreeGrafter"/>
</dbReference>
<evidence type="ECO:0000256" key="2">
    <source>
        <dbReference type="ARBA" id="ARBA00022517"/>
    </source>
</evidence>
<dbReference type="PANTHER" id="PTHR33867:SF1">
    <property type="entry name" value="RIBOSOME MATURATION FACTOR RIMP"/>
    <property type="match status" value="1"/>
</dbReference>
<keyword evidence="2 3" id="KW-0690">Ribosome biogenesis</keyword>
<comment type="subcellular location">
    <subcellularLocation>
        <location evidence="3">Cytoplasm</location>
    </subcellularLocation>
</comment>
<feature type="domain" description="Ribosome maturation factor RimP C-terminal" evidence="5">
    <location>
        <begin position="85"/>
        <end position="150"/>
    </location>
</feature>
<dbReference type="InterPro" id="IPR028989">
    <property type="entry name" value="RimP_N"/>
</dbReference>
<name>A0A7X2NG34_9FIRM</name>
<dbReference type="EMBL" id="VUMO01000006">
    <property type="protein sequence ID" value="MSS19966.1"/>
    <property type="molecule type" value="Genomic_DNA"/>
</dbReference>
<evidence type="ECO:0000259" key="4">
    <source>
        <dbReference type="Pfam" id="PF02576"/>
    </source>
</evidence>
<dbReference type="AlphaFoldDB" id="A0A7X2NG34"/>
<comment type="caution">
    <text evidence="6">The sequence shown here is derived from an EMBL/GenBank/DDBJ whole genome shotgun (WGS) entry which is preliminary data.</text>
</comment>
<evidence type="ECO:0000259" key="5">
    <source>
        <dbReference type="Pfam" id="PF17384"/>
    </source>
</evidence>
<reference evidence="6 7" key="1">
    <citation type="submission" date="2019-08" db="EMBL/GenBank/DDBJ databases">
        <title>In-depth cultivation of the pig gut microbiome towards novel bacterial diversity and tailored functional studies.</title>
        <authorList>
            <person name="Wylensek D."/>
            <person name="Hitch T.C.A."/>
            <person name="Clavel T."/>
        </authorList>
    </citation>
    <scope>NUCLEOTIDE SEQUENCE [LARGE SCALE GENOMIC DNA]</scope>
    <source>
        <strain evidence="6 7">RF-744-FAT-4</strain>
    </source>
</reference>
<dbReference type="Gene3D" id="2.30.30.180">
    <property type="entry name" value="Ribosome maturation factor RimP, C-terminal domain"/>
    <property type="match status" value="1"/>
</dbReference>
<keyword evidence="1 3" id="KW-0963">Cytoplasm</keyword>
<dbReference type="InterPro" id="IPR036847">
    <property type="entry name" value="RimP_C_sf"/>
</dbReference>
<dbReference type="PANTHER" id="PTHR33867">
    <property type="entry name" value="RIBOSOME MATURATION FACTOR RIMP"/>
    <property type="match status" value="1"/>
</dbReference>
<dbReference type="CDD" id="cd01734">
    <property type="entry name" value="YlxS_C"/>
    <property type="match status" value="1"/>
</dbReference>
<evidence type="ECO:0000256" key="3">
    <source>
        <dbReference type="HAMAP-Rule" id="MF_01077"/>
    </source>
</evidence>
<dbReference type="InterPro" id="IPR003728">
    <property type="entry name" value="Ribosome_maturation_RimP"/>
</dbReference>
<dbReference type="InterPro" id="IPR035956">
    <property type="entry name" value="RimP_N_sf"/>
</dbReference>
<dbReference type="GO" id="GO:0000028">
    <property type="term" value="P:ribosomal small subunit assembly"/>
    <property type="evidence" value="ECO:0007669"/>
    <property type="project" value="TreeGrafter"/>
</dbReference>
<dbReference type="HAMAP" id="MF_01077">
    <property type="entry name" value="RimP"/>
    <property type="match status" value="1"/>
</dbReference>
<protein>
    <recommendedName>
        <fullName evidence="3">Ribosome maturation factor RimP</fullName>
    </recommendedName>
</protein>
<dbReference type="Proteomes" id="UP000461754">
    <property type="component" value="Unassembled WGS sequence"/>
</dbReference>
<dbReference type="GO" id="GO:0005829">
    <property type="term" value="C:cytosol"/>
    <property type="evidence" value="ECO:0007669"/>
    <property type="project" value="TreeGrafter"/>
</dbReference>
<dbReference type="Gene3D" id="3.30.300.70">
    <property type="entry name" value="RimP-like superfamily, N-terminal"/>
    <property type="match status" value="1"/>
</dbReference>
<dbReference type="RefSeq" id="WP_154576342.1">
    <property type="nucleotide sequence ID" value="NZ_VUMO01000006.1"/>
</dbReference>
<dbReference type="SUPFAM" id="SSF74942">
    <property type="entry name" value="YhbC-like, C-terminal domain"/>
    <property type="match status" value="1"/>
</dbReference>
<dbReference type="Pfam" id="PF17384">
    <property type="entry name" value="DUF150_C"/>
    <property type="match status" value="1"/>
</dbReference>
<sequence>MTKQEKIYALFEPIVAQMGYECYDVELNKNGKNRVLIVYIDHPDGIKLDDCETVSREISHFLDEIDPIQDAYTLEVSSPGIERKLSRVKHYQAAIGKKIDINLFKPFNKKKKMCVLLEKADDDGIVILDDQEKIHLCYSDIAKATIHFDFN</sequence>
<accession>A0A7X2NG34</accession>
<evidence type="ECO:0000256" key="1">
    <source>
        <dbReference type="ARBA" id="ARBA00022490"/>
    </source>
</evidence>
<gene>
    <name evidence="3" type="primary">rimP</name>
    <name evidence="6" type="ORF">FYJ52_06090</name>
</gene>
<comment type="similarity">
    <text evidence="3">Belongs to the RimP family.</text>
</comment>
<dbReference type="Pfam" id="PF02576">
    <property type="entry name" value="RimP_N"/>
    <property type="match status" value="1"/>
</dbReference>
<dbReference type="SUPFAM" id="SSF75420">
    <property type="entry name" value="YhbC-like, N-terminal domain"/>
    <property type="match status" value="1"/>
</dbReference>
<proteinExistence type="inferred from homology"/>
<evidence type="ECO:0000313" key="7">
    <source>
        <dbReference type="Proteomes" id="UP000461754"/>
    </source>
</evidence>
<feature type="domain" description="Ribosome maturation factor RimP N-terminal" evidence="4">
    <location>
        <begin position="11"/>
        <end position="82"/>
    </location>
</feature>
<keyword evidence="7" id="KW-1185">Reference proteome</keyword>
<dbReference type="InterPro" id="IPR028998">
    <property type="entry name" value="RimP_C"/>
</dbReference>
<organism evidence="6 7">
    <name type="scientific">Pseudoramibacter porci</name>
    <dbReference type="NCBI Taxonomy" id="2606631"/>
    <lineage>
        <taxon>Bacteria</taxon>
        <taxon>Bacillati</taxon>
        <taxon>Bacillota</taxon>
        <taxon>Clostridia</taxon>
        <taxon>Eubacteriales</taxon>
        <taxon>Eubacteriaceae</taxon>
        <taxon>Pseudoramibacter</taxon>
    </lineage>
</organism>
<evidence type="ECO:0000313" key="6">
    <source>
        <dbReference type="EMBL" id="MSS19966.1"/>
    </source>
</evidence>
<comment type="function">
    <text evidence="3">Required for maturation of 30S ribosomal subunits.</text>
</comment>